<dbReference type="EMBL" id="MGGL01000008">
    <property type="protein sequence ID" value="OGM26971.1"/>
    <property type="molecule type" value="Genomic_DNA"/>
</dbReference>
<evidence type="ECO:0000313" key="3">
    <source>
        <dbReference type="Proteomes" id="UP000179221"/>
    </source>
</evidence>
<feature type="transmembrane region" description="Helical" evidence="1">
    <location>
        <begin position="6"/>
        <end position="30"/>
    </location>
</feature>
<organism evidence="2 3">
    <name type="scientific">Candidatus Woesebacteria bacterium RIFCSPHIGHO2_01_FULL_40_22</name>
    <dbReference type="NCBI Taxonomy" id="1802499"/>
    <lineage>
        <taxon>Bacteria</taxon>
        <taxon>Candidatus Woeseibacteriota</taxon>
    </lineage>
</organism>
<feature type="transmembrane region" description="Helical" evidence="1">
    <location>
        <begin position="107"/>
        <end position="129"/>
    </location>
</feature>
<comment type="caution">
    <text evidence="2">The sequence shown here is derived from an EMBL/GenBank/DDBJ whole genome shotgun (WGS) entry which is preliminary data.</text>
</comment>
<accession>A0A1F7YHZ9</accession>
<dbReference type="AlphaFoldDB" id="A0A1F7YHZ9"/>
<keyword evidence="1" id="KW-0472">Membrane</keyword>
<gene>
    <name evidence="2" type="ORF">A2628_06025</name>
</gene>
<reference evidence="2 3" key="1">
    <citation type="journal article" date="2016" name="Nat. Commun.">
        <title>Thousands of microbial genomes shed light on interconnected biogeochemical processes in an aquifer system.</title>
        <authorList>
            <person name="Anantharaman K."/>
            <person name="Brown C.T."/>
            <person name="Hug L.A."/>
            <person name="Sharon I."/>
            <person name="Castelle C.J."/>
            <person name="Probst A.J."/>
            <person name="Thomas B.C."/>
            <person name="Singh A."/>
            <person name="Wilkins M.J."/>
            <person name="Karaoz U."/>
            <person name="Brodie E.L."/>
            <person name="Williams K.H."/>
            <person name="Hubbard S.S."/>
            <person name="Banfield J.F."/>
        </authorList>
    </citation>
    <scope>NUCLEOTIDE SEQUENCE [LARGE SCALE GENOMIC DNA]</scope>
</reference>
<evidence type="ECO:0000313" key="2">
    <source>
        <dbReference type="EMBL" id="OGM26971.1"/>
    </source>
</evidence>
<evidence type="ECO:0000256" key="1">
    <source>
        <dbReference type="SAM" id="Phobius"/>
    </source>
</evidence>
<keyword evidence="1" id="KW-1133">Transmembrane helix</keyword>
<keyword evidence="1" id="KW-0812">Transmembrane</keyword>
<dbReference type="Proteomes" id="UP000179221">
    <property type="component" value="Unassembled WGS sequence"/>
</dbReference>
<name>A0A1F7YHZ9_9BACT</name>
<feature type="transmembrane region" description="Helical" evidence="1">
    <location>
        <begin position="42"/>
        <end position="63"/>
    </location>
</feature>
<sequence>MFEAFSQIFLIAILIGFSLQFVINCFILYGLKWLRIGASFSFRTSVGLAFLLQVVWVGTEIIVIKAANIALILLSSVFISYLLNALVFSGVLWLCSKKIDSVKIKNFGSAVISAIILLVLDQVLLPFFIRELVKY</sequence>
<protein>
    <submittedName>
        <fullName evidence="2">Uncharacterized protein</fullName>
    </submittedName>
</protein>
<proteinExistence type="predicted"/>
<feature type="transmembrane region" description="Helical" evidence="1">
    <location>
        <begin position="69"/>
        <end position="95"/>
    </location>
</feature>